<feature type="compositionally biased region" description="Polar residues" evidence="1">
    <location>
        <begin position="253"/>
        <end position="268"/>
    </location>
</feature>
<dbReference type="EMBL" id="JAGHQL010000068">
    <property type="protein sequence ID" value="KAH0541814.1"/>
    <property type="molecule type" value="Genomic_DNA"/>
</dbReference>
<organism evidence="2 3">
    <name type="scientific">Glutinoglossum americanum</name>
    <dbReference type="NCBI Taxonomy" id="1670608"/>
    <lineage>
        <taxon>Eukaryota</taxon>
        <taxon>Fungi</taxon>
        <taxon>Dikarya</taxon>
        <taxon>Ascomycota</taxon>
        <taxon>Pezizomycotina</taxon>
        <taxon>Geoglossomycetes</taxon>
        <taxon>Geoglossales</taxon>
        <taxon>Geoglossaceae</taxon>
        <taxon>Glutinoglossum</taxon>
    </lineage>
</organism>
<comment type="caution">
    <text evidence="2">The sequence shown here is derived from an EMBL/GenBank/DDBJ whole genome shotgun (WGS) entry which is preliminary data.</text>
</comment>
<dbReference type="Proteomes" id="UP000698800">
    <property type="component" value="Unassembled WGS sequence"/>
</dbReference>
<dbReference type="OrthoDB" id="10523706at2759"/>
<reference evidence="2" key="1">
    <citation type="submission" date="2021-03" db="EMBL/GenBank/DDBJ databases">
        <title>Comparative genomics and phylogenomic investigation of the class Geoglossomycetes provide insights into ecological specialization and systematics.</title>
        <authorList>
            <person name="Melie T."/>
            <person name="Pirro S."/>
            <person name="Miller A.N."/>
            <person name="Quandt A."/>
        </authorList>
    </citation>
    <scope>NUCLEOTIDE SEQUENCE</scope>
    <source>
        <strain evidence="2">GBOQ0MN5Z8</strain>
    </source>
</reference>
<feature type="compositionally biased region" description="Basic residues" evidence="1">
    <location>
        <begin position="1"/>
        <end position="12"/>
    </location>
</feature>
<name>A0A9P8I724_9PEZI</name>
<evidence type="ECO:0000256" key="1">
    <source>
        <dbReference type="SAM" id="MobiDB-lite"/>
    </source>
</evidence>
<accession>A0A9P8I724</accession>
<feature type="non-terminal residue" evidence="2">
    <location>
        <position position="279"/>
    </location>
</feature>
<evidence type="ECO:0000313" key="3">
    <source>
        <dbReference type="Proteomes" id="UP000698800"/>
    </source>
</evidence>
<gene>
    <name evidence="2" type="ORF">FGG08_003769</name>
</gene>
<protein>
    <submittedName>
        <fullName evidence="2">Uncharacterized protein</fullName>
    </submittedName>
</protein>
<feature type="region of interest" description="Disordered" evidence="1">
    <location>
        <begin position="210"/>
        <end position="279"/>
    </location>
</feature>
<feature type="compositionally biased region" description="Basic and acidic residues" evidence="1">
    <location>
        <begin position="233"/>
        <end position="244"/>
    </location>
</feature>
<sequence>MNQTRSLKRRRSATLQDSGNEDPHIGEIYYSEVKLSGNYRFPPHVKKTVRRWMVDKNIIKDDGSADFKAAFSQLCDTLKFSDPKFSKEFRDICIQKLERFVRNEGARLRGIAYTVNGPTGERHWASWTALWMDDDWDGDTEAPAVAPAPTEEEANVNQELARVEEELRRLVPLLSAEGVEGLLDHLIKLCEDHRASPRVARLLAKWTETELGGRRGGGGGGGGGPRRRTRRTAVREKEDREHSSPKMVVLRTRTGSPDESPKSATTTTMDEEQDLHPSP</sequence>
<proteinExistence type="predicted"/>
<feature type="region of interest" description="Disordered" evidence="1">
    <location>
        <begin position="1"/>
        <end position="20"/>
    </location>
</feature>
<keyword evidence="3" id="KW-1185">Reference proteome</keyword>
<feature type="compositionally biased region" description="Gly residues" evidence="1">
    <location>
        <begin position="214"/>
        <end position="224"/>
    </location>
</feature>
<evidence type="ECO:0000313" key="2">
    <source>
        <dbReference type="EMBL" id="KAH0541814.1"/>
    </source>
</evidence>
<dbReference type="AlphaFoldDB" id="A0A9P8I724"/>